<proteinExistence type="predicted"/>
<dbReference type="Proteomes" id="UP000241892">
    <property type="component" value="Segment"/>
</dbReference>
<protein>
    <submittedName>
        <fullName evidence="1">Uncharacterized protein</fullName>
    </submittedName>
</protein>
<evidence type="ECO:0000313" key="2">
    <source>
        <dbReference type="Proteomes" id="UP000241892"/>
    </source>
</evidence>
<organism evidence="1 2">
    <name type="scientific">Streptomyces phage Omar</name>
    <dbReference type="NCBI Taxonomy" id="2059882"/>
    <lineage>
        <taxon>Viruses</taxon>
        <taxon>Duplodnaviria</taxon>
        <taxon>Heunggongvirae</taxon>
        <taxon>Uroviricota</taxon>
        <taxon>Caudoviricetes</taxon>
        <taxon>Arquatrovirinae</taxon>
        <taxon>Omarvirus</taxon>
        <taxon>Omarvirus omar</taxon>
    </lineage>
</organism>
<accession>A0A2H5BLR3</accession>
<keyword evidence="2" id="KW-1185">Reference proteome</keyword>
<reference evidence="2" key="1">
    <citation type="submission" date="2017-11" db="EMBL/GenBank/DDBJ databases">
        <authorList>
            <person name="Han C.G."/>
        </authorList>
    </citation>
    <scope>NUCLEOTIDE SEQUENCE [LARGE SCALE GENOMIC DNA]</scope>
</reference>
<evidence type="ECO:0000313" key="1">
    <source>
        <dbReference type="EMBL" id="AUG87247.1"/>
    </source>
</evidence>
<dbReference type="EMBL" id="MG593802">
    <property type="protein sequence ID" value="AUG87247.1"/>
    <property type="molecule type" value="Genomic_DNA"/>
</dbReference>
<sequence>MSINPLGLEVGDTVELTTDDWEGIVARRGERGTVTEFVADGGTVFTYVRIHDVPFPFEPDEIKKVEAVAEAGA</sequence>
<gene>
    <name evidence="1" type="ORF">SEA_OMAR_63</name>
</gene>
<name>A0A2H5BLR3_9CAUD</name>